<gene>
    <name evidence="1" type="ORF">PF593_07155</name>
</gene>
<reference evidence="1 2" key="1">
    <citation type="submission" date="2023-01" db="EMBL/GenBank/DDBJ databases">
        <title>Sequencing of the bacterial strains from artisanal fermented milk Matsoni.</title>
        <authorList>
            <person name="Rozman V."/>
            <person name="Accetto T."/>
            <person name="Bogovic Matijasic B."/>
        </authorList>
    </citation>
    <scope>NUCLEOTIDE SEQUENCE [LARGE SCALE GENOMIC DNA]</scope>
    <source>
        <strain evidence="2">lbl143</strain>
    </source>
</reference>
<evidence type="ECO:0000313" key="2">
    <source>
        <dbReference type="Proteomes" id="UP001213083"/>
    </source>
</evidence>
<dbReference type="AlphaFoldDB" id="A0ABD4W2T3"/>
<sequence>METSSKSGGFYFLGLPAEAGISIVSLQILEIREEIDGVLQLTFAKEADRQQAKEILAAYEMKK</sequence>
<dbReference type="EMBL" id="JAQIEV010000030">
    <property type="protein sequence ID" value="MDA3782917.1"/>
    <property type="molecule type" value="Genomic_DNA"/>
</dbReference>
<evidence type="ECO:0000313" key="1">
    <source>
        <dbReference type="EMBL" id="MDA3782917.1"/>
    </source>
</evidence>
<protein>
    <submittedName>
        <fullName evidence="1">Uncharacterized protein</fullName>
    </submittedName>
</protein>
<comment type="caution">
    <text evidence="1">The sequence shown here is derived from an EMBL/GenBank/DDBJ whole genome shotgun (WGS) entry which is preliminary data.</text>
</comment>
<organism evidence="1 2">
    <name type="scientific">Lactobacillus delbrueckii</name>
    <dbReference type="NCBI Taxonomy" id="1584"/>
    <lineage>
        <taxon>Bacteria</taxon>
        <taxon>Bacillati</taxon>
        <taxon>Bacillota</taxon>
        <taxon>Bacilli</taxon>
        <taxon>Lactobacillales</taxon>
        <taxon>Lactobacillaceae</taxon>
        <taxon>Lactobacillus</taxon>
    </lineage>
</organism>
<dbReference type="Proteomes" id="UP001213083">
    <property type="component" value="Unassembled WGS sequence"/>
</dbReference>
<proteinExistence type="predicted"/>
<name>A0ABD4W2T3_9LACO</name>
<accession>A0ABD4W2T3</accession>